<gene>
    <name evidence="1" type="ORF">F2Q68_00026484</name>
    <name evidence="2" type="ORF">F2Q70_00026966</name>
</gene>
<proteinExistence type="predicted"/>
<dbReference type="Proteomes" id="UP000712281">
    <property type="component" value="Unassembled WGS sequence"/>
</dbReference>
<name>A0A8S9LBI1_BRACR</name>
<protein>
    <submittedName>
        <fullName evidence="2">Uncharacterized protein</fullName>
    </submittedName>
</protein>
<dbReference type="EMBL" id="QGKW02001911">
    <property type="protein sequence ID" value="KAF2565566.1"/>
    <property type="molecule type" value="Genomic_DNA"/>
</dbReference>
<accession>A0A8S9LBI1</accession>
<reference evidence="2" key="1">
    <citation type="submission" date="2019-12" db="EMBL/GenBank/DDBJ databases">
        <title>Genome sequencing and annotation of Brassica cretica.</title>
        <authorList>
            <person name="Studholme D.J."/>
            <person name="Sarris P.F."/>
        </authorList>
    </citation>
    <scope>NUCLEOTIDE SEQUENCE</scope>
    <source>
        <strain evidence="1">PFS-001/15</strain>
        <strain evidence="2">PFS-102/07</strain>
        <tissue evidence="2">Leaf</tissue>
    </source>
</reference>
<organism evidence="2">
    <name type="scientific">Brassica cretica</name>
    <name type="common">Mustard</name>
    <dbReference type="NCBI Taxonomy" id="69181"/>
    <lineage>
        <taxon>Eukaryota</taxon>
        <taxon>Viridiplantae</taxon>
        <taxon>Streptophyta</taxon>
        <taxon>Embryophyta</taxon>
        <taxon>Tracheophyta</taxon>
        <taxon>Spermatophyta</taxon>
        <taxon>Magnoliopsida</taxon>
        <taxon>eudicotyledons</taxon>
        <taxon>Gunneridae</taxon>
        <taxon>Pentapetalae</taxon>
        <taxon>rosids</taxon>
        <taxon>malvids</taxon>
        <taxon>Brassicales</taxon>
        <taxon>Brassicaceae</taxon>
        <taxon>Brassiceae</taxon>
        <taxon>Brassica</taxon>
    </lineage>
</organism>
<evidence type="ECO:0000313" key="2">
    <source>
        <dbReference type="EMBL" id="KAF2602903.1"/>
    </source>
</evidence>
<comment type="caution">
    <text evidence="2">The sequence shown here is derived from an EMBL/GenBank/DDBJ whole genome shotgun (WGS) entry which is preliminary data.</text>
</comment>
<evidence type="ECO:0000313" key="1">
    <source>
        <dbReference type="EMBL" id="KAF2565566.1"/>
    </source>
</evidence>
<sequence>MGWLRGEIDLSDYPSTERSSFSIGCSQVQSCITFSTHCLTHKALTGKKEVNSAKRLHRKRTQLGDMGKMLRMWRGEWRKNDSQYWHFVPEQTDFGLSLYMDEGESFATVERIVRTRNGVSETTPMVITVGWPVL</sequence>
<dbReference type="EMBL" id="QGKY02000094">
    <property type="protein sequence ID" value="KAF2602903.1"/>
    <property type="molecule type" value="Genomic_DNA"/>
</dbReference>
<dbReference type="AlphaFoldDB" id="A0A8S9LBI1"/>